<dbReference type="HOGENOM" id="CLU_158838_0_0_1"/>
<proteinExistence type="predicted"/>
<dbReference type="EMBL" id="DS268462">
    <property type="protein sequence ID" value="EFP06327.1"/>
    <property type="molecule type" value="Genomic_DNA"/>
</dbReference>
<evidence type="ECO:0000313" key="2">
    <source>
        <dbReference type="Proteomes" id="UP000008281"/>
    </source>
</evidence>
<dbReference type="CTD" id="9813826"/>
<dbReference type="GeneID" id="9813826"/>
<dbReference type="Proteomes" id="UP000008281">
    <property type="component" value="Unassembled WGS sequence"/>
</dbReference>
<organism evidence="2">
    <name type="scientific">Caenorhabditis remanei</name>
    <name type="common">Caenorhabditis vulgaris</name>
    <dbReference type="NCBI Taxonomy" id="31234"/>
    <lineage>
        <taxon>Eukaryota</taxon>
        <taxon>Metazoa</taxon>
        <taxon>Ecdysozoa</taxon>
        <taxon>Nematoda</taxon>
        <taxon>Chromadorea</taxon>
        <taxon>Rhabditida</taxon>
        <taxon>Rhabditina</taxon>
        <taxon>Rhabditomorpha</taxon>
        <taxon>Rhabditoidea</taxon>
        <taxon>Rhabditidae</taxon>
        <taxon>Peloderinae</taxon>
        <taxon>Caenorhabditis</taxon>
    </lineage>
</organism>
<reference evidence="1" key="1">
    <citation type="submission" date="2007-07" db="EMBL/GenBank/DDBJ databases">
        <title>PCAP assembly of the Caenorhabditis remanei genome.</title>
        <authorList>
            <consortium name="The Caenorhabditis remanei Sequencing Consortium"/>
            <person name="Wilson R.K."/>
        </authorList>
    </citation>
    <scope>NUCLEOTIDE SEQUENCE [LARGE SCALE GENOMIC DNA]</scope>
    <source>
        <strain evidence="1">PB4641</strain>
    </source>
</reference>
<dbReference type="AlphaFoldDB" id="E3MP58"/>
<keyword evidence="2" id="KW-1185">Reference proteome</keyword>
<name>E3MP58_CAERE</name>
<dbReference type="KEGG" id="crq:GCK72_026022"/>
<accession>E3MP58</accession>
<evidence type="ECO:0000313" key="1">
    <source>
        <dbReference type="EMBL" id="EFP06327.1"/>
    </source>
</evidence>
<dbReference type="RefSeq" id="XP_003101994.2">
    <property type="nucleotide sequence ID" value="XM_003101946.2"/>
</dbReference>
<sequence>MSKLALLALLCLNHIPNGMTLRCYTCDGEKQVIVDGKHYCNAVFDIEHNVVRYGGSDTWPTRMDDFRFGGTKECVLRTGKTRSNPPDVFHFWHCTCFSDLCNHPLTFEQFRSKGYNLRDVEKI</sequence>
<protein>
    <submittedName>
        <fullName evidence="1">Uncharacterized protein</fullName>
    </submittedName>
</protein>
<gene>
    <name evidence="1" type="ORF">CRE_07591</name>
</gene>
<dbReference type="FunCoup" id="E3MP58">
    <property type="interactions" value="566"/>
</dbReference>